<name>S7V768_DESML</name>
<evidence type="ECO:0000256" key="1">
    <source>
        <dbReference type="SAM" id="MobiDB-lite"/>
    </source>
</evidence>
<dbReference type="RefSeq" id="WP_020876307.1">
    <property type="nucleotide sequence ID" value="NZ_ATHJ01000083.1"/>
</dbReference>
<dbReference type="Proteomes" id="UP000014977">
    <property type="component" value="Unassembled WGS sequence"/>
</dbReference>
<accession>S7V768</accession>
<proteinExistence type="predicted"/>
<keyword evidence="3" id="KW-1185">Reference proteome</keyword>
<dbReference type="AlphaFoldDB" id="S7V768"/>
<protein>
    <submittedName>
        <fullName evidence="2">Uncharacterized protein</fullName>
    </submittedName>
</protein>
<comment type="caution">
    <text evidence="2">The sequence shown here is derived from an EMBL/GenBank/DDBJ whole genome shotgun (WGS) entry which is preliminary data.</text>
</comment>
<gene>
    <name evidence="2" type="ORF">dsmv_0118</name>
</gene>
<evidence type="ECO:0000313" key="2">
    <source>
        <dbReference type="EMBL" id="EPR40393.1"/>
    </source>
</evidence>
<feature type="region of interest" description="Disordered" evidence="1">
    <location>
        <begin position="66"/>
        <end position="87"/>
    </location>
</feature>
<evidence type="ECO:0000313" key="3">
    <source>
        <dbReference type="Proteomes" id="UP000014977"/>
    </source>
</evidence>
<dbReference type="EMBL" id="ATHJ01000083">
    <property type="protein sequence ID" value="EPR40393.1"/>
    <property type="molecule type" value="Genomic_DNA"/>
</dbReference>
<organism evidence="2 3">
    <name type="scientific">Desulfococcus multivorans DSM 2059</name>
    <dbReference type="NCBI Taxonomy" id="1121405"/>
    <lineage>
        <taxon>Bacteria</taxon>
        <taxon>Pseudomonadati</taxon>
        <taxon>Thermodesulfobacteriota</taxon>
        <taxon>Desulfobacteria</taxon>
        <taxon>Desulfobacterales</taxon>
        <taxon>Desulfococcaceae</taxon>
        <taxon>Desulfococcus</taxon>
    </lineage>
</organism>
<reference evidence="2 3" key="1">
    <citation type="journal article" date="2013" name="Genome Announc.">
        <title>Draft genome sequences for three mercury-methylating, sulfate-reducing bacteria.</title>
        <authorList>
            <person name="Brown S.D."/>
            <person name="Hurt R.A.Jr."/>
            <person name="Gilmour C.C."/>
            <person name="Elias D.A."/>
        </authorList>
    </citation>
    <scope>NUCLEOTIDE SEQUENCE [LARGE SCALE GENOMIC DNA]</scope>
    <source>
        <strain evidence="2 3">DSM 2059</strain>
    </source>
</reference>
<sequence>MNNSGCLATVDKIRHPDGVEWNISRFKRVTGRDIDRITRYGGEASLGCYPKQGLMGHGLSEKMVEGVGGRQSLSDQTKRSKQKARSM</sequence>